<dbReference type="EMBL" id="JBICBT010000622">
    <property type="protein sequence ID" value="KAL3107319.1"/>
    <property type="molecule type" value="Genomic_DNA"/>
</dbReference>
<dbReference type="InterPro" id="IPR050098">
    <property type="entry name" value="TFPI/VKTCI-like"/>
</dbReference>
<dbReference type="PROSITE" id="PS50279">
    <property type="entry name" value="BPTI_KUNITZ_2"/>
    <property type="match status" value="1"/>
</dbReference>
<evidence type="ECO:0000256" key="4">
    <source>
        <dbReference type="SAM" id="SignalP"/>
    </source>
</evidence>
<feature type="domain" description="BPTI/Kunitz inhibitor" evidence="5">
    <location>
        <begin position="47"/>
        <end position="97"/>
    </location>
</feature>
<reference evidence="7 8" key="1">
    <citation type="submission" date="2024-10" db="EMBL/GenBank/DDBJ databases">
        <authorList>
            <person name="Kim D."/>
        </authorList>
    </citation>
    <scope>NUCLEOTIDE SEQUENCE [LARGE SCALE GENOMIC DNA]</scope>
    <source>
        <strain evidence="7">BH-2024</strain>
    </source>
</reference>
<proteinExistence type="predicted"/>
<organism evidence="7 8">
    <name type="scientific">Heterodera trifolii</name>
    <dbReference type="NCBI Taxonomy" id="157864"/>
    <lineage>
        <taxon>Eukaryota</taxon>
        <taxon>Metazoa</taxon>
        <taxon>Ecdysozoa</taxon>
        <taxon>Nematoda</taxon>
        <taxon>Chromadorea</taxon>
        <taxon>Rhabditida</taxon>
        <taxon>Tylenchina</taxon>
        <taxon>Tylenchomorpha</taxon>
        <taxon>Tylenchoidea</taxon>
        <taxon>Heteroderidae</taxon>
        <taxon>Heteroderinae</taxon>
        <taxon>Heterodera</taxon>
    </lineage>
</organism>
<sequence length="99" mass="10877">MQLSVLSFAFVALFLTSALIEFTEANASNANVNNGTDTNAGKEQNVCLLKKDEGTGNGRVIRWWHDKVDDKCKVFIYKGSGGNGNRFNTKAACEKKCKK</sequence>
<dbReference type="SUPFAM" id="SSF57362">
    <property type="entry name" value="BPTI-like"/>
    <property type="match status" value="1"/>
</dbReference>
<dbReference type="InterPro" id="IPR002223">
    <property type="entry name" value="Kunitz_BPTI"/>
</dbReference>
<dbReference type="CDD" id="cd22593">
    <property type="entry name" value="Kunitz_conkunitzin"/>
    <property type="match status" value="1"/>
</dbReference>
<protein>
    <recommendedName>
        <fullName evidence="5">BPTI/Kunitz inhibitor domain-containing protein</fullName>
    </recommendedName>
</protein>
<dbReference type="PANTHER" id="PTHR10083">
    <property type="entry name" value="KUNITZ-TYPE PROTEASE INHIBITOR-RELATED"/>
    <property type="match status" value="1"/>
</dbReference>
<dbReference type="AlphaFoldDB" id="A0ABD2L5L3"/>
<keyword evidence="8" id="KW-1185">Reference proteome</keyword>
<keyword evidence="1" id="KW-0646">Protease inhibitor</keyword>
<dbReference type="SMART" id="SM00131">
    <property type="entry name" value="KU"/>
    <property type="match status" value="1"/>
</dbReference>
<dbReference type="PRINTS" id="PR00759">
    <property type="entry name" value="BASICPTASE"/>
</dbReference>
<evidence type="ECO:0000313" key="6">
    <source>
        <dbReference type="EMBL" id="KAL3107319.1"/>
    </source>
</evidence>
<dbReference type="Gene3D" id="4.10.410.10">
    <property type="entry name" value="Pancreatic trypsin inhibitor Kunitz domain"/>
    <property type="match status" value="1"/>
</dbReference>
<dbReference type="InterPro" id="IPR036880">
    <property type="entry name" value="Kunitz_BPTI_sf"/>
</dbReference>
<gene>
    <name evidence="6" type="ORF">niasHT_017402</name>
    <name evidence="7" type="ORF">niasHT_019304</name>
</gene>
<dbReference type="PANTHER" id="PTHR10083:SF374">
    <property type="entry name" value="BPTI_KUNITZ INHIBITOR DOMAIN-CONTAINING PROTEIN"/>
    <property type="match status" value="1"/>
</dbReference>
<comment type="caution">
    <text evidence="7">The sequence shown here is derived from an EMBL/GenBank/DDBJ whole genome shotgun (WGS) entry which is preliminary data.</text>
</comment>
<name>A0ABD2L5L3_9BILA</name>
<dbReference type="Pfam" id="PF00014">
    <property type="entry name" value="Kunitz_BPTI"/>
    <property type="match status" value="1"/>
</dbReference>
<dbReference type="Proteomes" id="UP001620626">
    <property type="component" value="Unassembled WGS sequence"/>
</dbReference>
<evidence type="ECO:0000259" key="5">
    <source>
        <dbReference type="PROSITE" id="PS50279"/>
    </source>
</evidence>
<feature type="signal peptide" evidence="4">
    <location>
        <begin position="1"/>
        <end position="25"/>
    </location>
</feature>
<keyword evidence="4" id="KW-0732">Signal</keyword>
<evidence type="ECO:0000313" key="7">
    <source>
        <dbReference type="EMBL" id="KAL3110443.1"/>
    </source>
</evidence>
<evidence type="ECO:0000256" key="1">
    <source>
        <dbReference type="ARBA" id="ARBA00022690"/>
    </source>
</evidence>
<evidence type="ECO:0000313" key="8">
    <source>
        <dbReference type="Proteomes" id="UP001620626"/>
    </source>
</evidence>
<keyword evidence="2" id="KW-0722">Serine protease inhibitor</keyword>
<accession>A0ABD2L5L3</accession>
<evidence type="ECO:0000256" key="2">
    <source>
        <dbReference type="ARBA" id="ARBA00022900"/>
    </source>
</evidence>
<dbReference type="GO" id="GO:0004867">
    <property type="term" value="F:serine-type endopeptidase inhibitor activity"/>
    <property type="evidence" value="ECO:0007669"/>
    <property type="project" value="UniProtKB-KW"/>
</dbReference>
<dbReference type="EMBL" id="JBICBT010000539">
    <property type="protein sequence ID" value="KAL3110443.1"/>
    <property type="molecule type" value="Genomic_DNA"/>
</dbReference>
<evidence type="ECO:0000256" key="3">
    <source>
        <dbReference type="ARBA" id="ARBA00023157"/>
    </source>
</evidence>
<feature type="chain" id="PRO_5044724262" description="BPTI/Kunitz inhibitor domain-containing protein" evidence="4">
    <location>
        <begin position="26"/>
        <end position="99"/>
    </location>
</feature>
<keyword evidence="3" id="KW-1015">Disulfide bond</keyword>